<dbReference type="Gene3D" id="3.20.20.450">
    <property type="entry name" value="EAL domain"/>
    <property type="match status" value="1"/>
</dbReference>
<dbReference type="RefSeq" id="WP_014828923.1">
    <property type="nucleotide sequence ID" value="NC_018068.1"/>
</dbReference>
<dbReference type="PANTHER" id="PTHR33121:SF76">
    <property type="entry name" value="SIGNALING PROTEIN"/>
    <property type="match status" value="1"/>
</dbReference>
<dbReference type="GO" id="GO:0071111">
    <property type="term" value="F:cyclic-guanylate-specific phosphodiesterase activity"/>
    <property type="evidence" value="ECO:0007669"/>
    <property type="project" value="InterPro"/>
</dbReference>
<dbReference type="eggNOG" id="COG2200">
    <property type="taxonomic scope" value="Bacteria"/>
</dbReference>
<dbReference type="EMBL" id="CP003639">
    <property type="protein sequence ID" value="AFM42937.1"/>
    <property type="molecule type" value="Genomic_DNA"/>
</dbReference>
<dbReference type="InterPro" id="IPR035919">
    <property type="entry name" value="EAL_sf"/>
</dbReference>
<dbReference type="AlphaFoldDB" id="I4DAW3"/>
<evidence type="ECO:0000259" key="1">
    <source>
        <dbReference type="PROSITE" id="PS50883"/>
    </source>
</evidence>
<organism evidence="2 3">
    <name type="scientific">Desulfosporosinus acidiphilus (strain DSM 22704 / JCM 16185 / SJ4)</name>
    <dbReference type="NCBI Taxonomy" id="646529"/>
    <lineage>
        <taxon>Bacteria</taxon>
        <taxon>Bacillati</taxon>
        <taxon>Bacillota</taxon>
        <taxon>Clostridia</taxon>
        <taxon>Eubacteriales</taxon>
        <taxon>Desulfitobacteriaceae</taxon>
        <taxon>Desulfosporosinus</taxon>
    </lineage>
</organism>
<feature type="domain" description="EAL" evidence="1">
    <location>
        <begin position="5"/>
        <end position="237"/>
    </location>
</feature>
<dbReference type="HOGENOM" id="CLU_000445_70_50_9"/>
<dbReference type="SMART" id="SM00052">
    <property type="entry name" value="EAL"/>
    <property type="match status" value="1"/>
</dbReference>
<dbReference type="InterPro" id="IPR001633">
    <property type="entry name" value="EAL_dom"/>
</dbReference>
<name>I4DAW3_DESAJ</name>
<dbReference type="Proteomes" id="UP000002892">
    <property type="component" value="Chromosome"/>
</dbReference>
<protein>
    <submittedName>
        <fullName evidence="2">EAL domain-containing protein</fullName>
    </submittedName>
</protein>
<gene>
    <name evidence="2" type="ordered locus">Desaci_4074</name>
</gene>
<dbReference type="SUPFAM" id="SSF141868">
    <property type="entry name" value="EAL domain-like"/>
    <property type="match status" value="1"/>
</dbReference>
<dbReference type="PROSITE" id="PS50883">
    <property type="entry name" value="EAL"/>
    <property type="match status" value="1"/>
</dbReference>
<accession>I4DAW3</accession>
<evidence type="ECO:0000313" key="3">
    <source>
        <dbReference type="Proteomes" id="UP000002892"/>
    </source>
</evidence>
<keyword evidence="3" id="KW-1185">Reference proteome</keyword>
<dbReference type="CDD" id="cd01948">
    <property type="entry name" value="EAL"/>
    <property type="match status" value="1"/>
</dbReference>
<evidence type="ECO:0000313" key="2">
    <source>
        <dbReference type="EMBL" id="AFM42937.1"/>
    </source>
</evidence>
<dbReference type="InterPro" id="IPR050706">
    <property type="entry name" value="Cyclic-di-GMP_PDE-like"/>
</dbReference>
<proteinExistence type="predicted"/>
<sequence>MSYPKMSLSPKRLAQIFSGEIPMFMALQPVKSLTEDLAIGYEALARWEAGATFNPMDVWRMALHFGQLDALEDMVRDRILQIQPQVKGTLFINLHPMALNPKRWLPFLHENVVLEVTEPEEIDFHGVTALKKAGFRIALDDLGTGHATFKALVEIQPEFIKIDRSLIVNCHKDKHKWSLLRALVEHSQRMGAQVVAEGIETKEDLEAVKRTKCQYGQGYLLGYPERQLPSLEKRDST</sequence>
<dbReference type="KEGG" id="dai:Desaci_4074"/>
<dbReference type="Pfam" id="PF00563">
    <property type="entry name" value="EAL"/>
    <property type="match status" value="1"/>
</dbReference>
<dbReference type="PANTHER" id="PTHR33121">
    <property type="entry name" value="CYCLIC DI-GMP PHOSPHODIESTERASE PDEF"/>
    <property type="match status" value="1"/>
</dbReference>
<dbReference type="OrthoDB" id="9813903at2"/>
<dbReference type="STRING" id="646529.Desaci_4074"/>
<reference evidence="2 3" key="1">
    <citation type="journal article" date="2012" name="J. Bacteriol.">
        <title>Complete genome sequences of Desulfosporosinus orientis DSM765T, Desulfosporosinus youngiae DSM17734T, Desulfosporosinus meridiei DSM13257T, and Desulfosporosinus acidiphilus DSM22704T.</title>
        <authorList>
            <person name="Pester M."/>
            <person name="Brambilla E."/>
            <person name="Alazard D."/>
            <person name="Rattei T."/>
            <person name="Weinmaier T."/>
            <person name="Han J."/>
            <person name="Lucas S."/>
            <person name="Lapidus A."/>
            <person name="Cheng J.F."/>
            <person name="Goodwin L."/>
            <person name="Pitluck S."/>
            <person name="Peters L."/>
            <person name="Ovchinnikova G."/>
            <person name="Teshima H."/>
            <person name="Detter J.C."/>
            <person name="Han C.S."/>
            <person name="Tapia R."/>
            <person name="Land M.L."/>
            <person name="Hauser L."/>
            <person name="Kyrpides N.C."/>
            <person name="Ivanova N.N."/>
            <person name="Pagani I."/>
            <person name="Huntmann M."/>
            <person name="Wei C.L."/>
            <person name="Davenport K.W."/>
            <person name="Daligault H."/>
            <person name="Chain P.S."/>
            <person name="Chen A."/>
            <person name="Mavromatis K."/>
            <person name="Markowitz V."/>
            <person name="Szeto E."/>
            <person name="Mikhailova N."/>
            <person name="Pati A."/>
            <person name="Wagner M."/>
            <person name="Woyke T."/>
            <person name="Ollivier B."/>
            <person name="Klenk H.P."/>
            <person name="Spring S."/>
            <person name="Loy A."/>
        </authorList>
    </citation>
    <scope>NUCLEOTIDE SEQUENCE [LARGE SCALE GENOMIC DNA]</scope>
    <source>
        <strain evidence="3">DSM 22704 / JCM 16185 / SJ4</strain>
    </source>
</reference>